<evidence type="ECO:0000256" key="6">
    <source>
        <dbReference type="ARBA" id="ARBA00022777"/>
    </source>
</evidence>
<feature type="coiled-coil region" evidence="10">
    <location>
        <begin position="478"/>
        <end position="520"/>
    </location>
</feature>
<dbReference type="InterPro" id="IPR035965">
    <property type="entry name" value="PAS-like_dom_sf"/>
</dbReference>
<dbReference type="SUPFAM" id="SSF55785">
    <property type="entry name" value="PYP-like sensor domain (PAS domain)"/>
    <property type="match status" value="1"/>
</dbReference>
<dbReference type="PANTHER" id="PTHR43065">
    <property type="entry name" value="SENSOR HISTIDINE KINASE"/>
    <property type="match status" value="1"/>
</dbReference>
<dbReference type="PRINTS" id="PR00344">
    <property type="entry name" value="BCTRLSENSOR"/>
</dbReference>
<evidence type="ECO:0000256" key="4">
    <source>
        <dbReference type="ARBA" id="ARBA00022679"/>
    </source>
</evidence>
<evidence type="ECO:0000256" key="1">
    <source>
        <dbReference type="ARBA" id="ARBA00000085"/>
    </source>
</evidence>
<dbReference type="Pfam" id="PF00072">
    <property type="entry name" value="Response_reg"/>
    <property type="match status" value="1"/>
</dbReference>
<dbReference type="EMBL" id="BMES01000002">
    <property type="protein sequence ID" value="GGH28081.1"/>
    <property type="molecule type" value="Genomic_DNA"/>
</dbReference>
<dbReference type="PANTHER" id="PTHR43065:SF49">
    <property type="entry name" value="HISTIDINE KINASE"/>
    <property type="match status" value="1"/>
</dbReference>
<gene>
    <name evidence="15" type="ORF">GCM10007036_37080</name>
</gene>
<dbReference type="GO" id="GO:0005524">
    <property type="term" value="F:ATP binding"/>
    <property type="evidence" value="ECO:0007669"/>
    <property type="project" value="UniProtKB-KW"/>
</dbReference>
<dbReference type="EC" id="2.7.13.3" evidence="2"/>
<dbReference type="AlphaFoldDB" id="A0A917MIV6"/>
<dbReference type="Proteomes" id="UP000603912">
    <property type="component" value="Unassembled WGS sequence"/>
</dbReference>
<proteinExistence type="predicted"/>
<protein>
    <recommendedName>
        <fullName evidence="2">histidine kinase</fullName>
        <ecNumber evidence="2">2.7.13.3</ecNumber>
    </recommendedName>
</protein>
<feature type="modified residue" description="4-aspartylphosphate" evidence="9">
    <location>
        <position position="835"/>
    </location>
</feature>
<dbReference type="GO" id="GO:0006355">
    <property type="term" value="P:regulation of DNA-templated transcription"/>
    <property type="evidence" value="ECO:0007669"/>
    <property type="project" value="InterPro"/>
</dbReference>
<dbReference type="SMART" id="SM00448">
    <property type="entry name" value="REC"/>
    <property type="match status" value="1"/>
</dbReference>
<dbReference type="InterPro" id="IPR003594">
    <property type="entry name" value="HATPase_dom"/>
</dbReference>
<dbReference type="InterPro" id="IPR004358">
    <property type="entry name" value="Sig_transdc_His_kin-like_C"/>
</dbReference>
<keyword evidence="11" id="KW-1133">Transmembrane helix</keyword>
<evidence type="ECO:0000256" key="7">
    <source>
        <dbReference type="ARBA" id="ARBA00022840"/>
    </source>
</evidence>
<evidence type="ECO:0000313" key="16">
    <source>
        <dbReference type="Proteomes" id="UP000603912"/>
    </source>
</evidence>
<comment type="caution">
    <text evidence="15">The sequence shown here is derived from an EMBL/GenBank/DDBJ whole genome shotgun (WGS) entry which is preliminary data.</text>
</comment>
<dbReference type="Pfam" id="PF00512">
    <property type="entry name" value="HisKA"/>
    <property type="match status" value="1"/>
</dbReference>
<dbReference type="SUPFAM" id="SSF55874">
    <property type="entry name" value="ATPase domain of HSP90 chaperone/DNA topoisomerase II/histidine kinase"/>
    <property type="match status" value="1"/>
</dbReference>
<keyword evidence="3 9" id="KW-0597">Phosphoprotein</keyword>
<dbReference type="NCBIfam" id="TIGR00229">
    <property type="entry name" value="sensory_box"/>
    <property type="match status" value="1"/>
</dbReference>
<dbReference type="InterPro" id="IPR011006">
    <property type="entry name" value="CheY-like_superfamily"/>
</dbReference>
<reference evidence="15" key="1">
    <citation type="journal article" date="2014" name="Int. J. Syst. Evol. Microbiol.">
        <title>Complete genome sequence of Corynebacterium casei LMG S-19264T (=DSM 44701T), isolated from a smear-ripened cheese.</title>
        <authorList>
            <consortium name="US DOE Joint Genome Institute (JGI-PGF)"/>
            <person name="Walter F."/>
            <person name="Albersmeier A."/>
            <person name="Kalinowski J."/>
            <person name="Ruckert C."/>
        </authorList>
    </citation>
    <scope>NUCLEOTIDE SEQUENCE</scope>
    <source>
        <strain evidence="15">CGMCC 1.12214</strain>
    </source>
</reference>
<dbReference type="SMART" id="SM00388">
    <property type="entry name" value="HisKA"/>
    <property type="match status" value="1"/>
</dbReference>
<dbReference type="PROSITE" id="PS50109">
    <property type="entry name" value="HIS_KIN"/>
    <property type="match status" value="1"/>
</dbReference>
<dbReference type="InterPro" id="IPR003661">
    <property type="entry name" value="HisK_dim/P_dom"/>
</dbReference>
<keyword evidence="10" id="KW-0175">Coiled coil</keyword>
<dbReference type="PROSITE" id="PS50112">
    <property type="entry name" value="PAS"/>
    <property type="match status" value="1"/>
</dbReference>
<feature type="transmembrane region" description="Helical" evidence="11">
    <location>
        <begin position="293"/>
        <end position="315"/>
    </location>
</feature>
<dbReference type="InterPro" id="IPR036097">
    <property type="entry name" value="HisK_dim/P_sf"/>
</dbReference>
<dbReference type="Gene3D" id="3.30.450.20">
    <property type="entry name" value="PAS domain"/>
    <property type="match status" value="3"/>
</dbReference>
<feature type="transmembrane region" description="Helical" evidence="11">
    <location>
        <begin position="15"/>
        <end position="37"/>
    </location>
</feature>
<dbReference type="InterPro" id="IPR005467">
    <property type="entry name" value="His_kinase_dom"/>
</dbReference>
<dbReference type="SUPFAM" id="SSF52172">
    <property type="entry name" value="CheY-like"/>
    <property type="match status" value="1"/>
</dbReference>
<dbReference type="SMART" id="SM00387">
    <property type="entry name" value="HATPase_c"/>
    <property type="match status" value="1"/>
</dbReference>
<dbReference type="Gene3D" id="3.30.565.10">
    <property type="entry name" value="Histidine kinase-like ATPase, C-terminal domain"/>
    <property type="match status" value="1"/>
</dbReference>
<keyword evidence="11" id="KW-0812">Transmembrane</keyword>
<accession>A0A917MIV6</accession>
<keyword evidence="5" id="KW-0547">Nucleotide-binding</keyword>
<evidence type="ECO:0000259" key="13">
    <source>
        <dbReference type="PROSITE" id="PS50110"/>
    </source>
</evidence>
<evidence type="ECO:0000256" key="3">
    <source>
        <dbReference type="ARBA" id="ARBA00022553"/>
    </source>
</evidence>
<dbReference type="InterPro" id="IPR000014">
    <property type="entry name" value="PAS"/>
</dbReference>
<organism evidence="15 16">
    <name type="scientific">Alsobacter metallidurans</name>
    <dbReference type="NCBI Taxonomy" id="340221"/>
    <lineage>
        <taxon>Bacteria</taxon>
        <taxon>Pseudomonadati</taxon>
        <taxon>Pseudomonadota</taxon>
        <taxon>Alphaproteobacteria</taxon>
        <taxon>Hyphomicrobiales</taxon>
        <taxon>Alsobacteraceae</taxon>
        <taxon>Alsobacter</taxon>
    </lineage>
</organism>
<evidence type="ECO:0000256" key="2">
    <source>
        <dbReference type="ARBA" id="ARBA00012438"/>
    </source>
</evidence>
<dbReference type="CDD" id="cd00130">
    <property type="entry name" value="PAS"/>
    <property type="match status" value="1"/>
</dbReference>
<evidence type="ECO:0000256" key="9">
    <source>
        <dbReference type="PROSITE-ProRule" id="PRU00169"/>
    </source>
</evidence>
<evidence type="ECO:0000313" key="15">
    <source>
        <dbReference type="EMBL" id="GGH28081.1"/>
    </source>
</evidence>
<dbReference type="InterPro" id="IPR001789">
    <property type="entry name" value="Sig_transdc_resp-reg_receiver"/>
</dbReference>
<feature type="domain" description="Histidine kinase" evidence="12">
    <location>
        <begin position="536"/>
        <end position="761"/>
    </location>
</feature>
<dbReference type="PROSITE" id="PS50110">
    <property type="entry name" value="RESPONSE_REGULATORY"/>
    <property type="match status" value="1"/>
</dbReference>
<keyword evidence="6" id="KW-0418">Kinase</keyword>
<evidence type="ECO:0000256" key="10">
    <source>
        <dbReference type="SAM" id="Coils"/>
    </source>
</evidence>
<evidence type="ECO:0000259" key="14">
    <source>
        <dbReference type="PROSITE" id="PS50112"/>
    </source>
</evidence>
<dbReference type="InterPro" id="IPR036890">
    <property type="entry name" value="HATPase_C_sf"/>
</dbReference>
<keyword evidence="16" id="KW-1185">Reference proteome</keyword>
<feature type="coiled-coil region" evidence="10">
    <location>
        <begin position="328"/>
        <end position="359"/>
    </location>
</feature>
<dbReference type="CDD" id="cd12914">
    <property type="entry name" value="PDC1_DGC_like"/>
    <property type="match status" value="1"/>
</dbReference>
<comment type="catalytic activity">
    <reaction evidence="1">
        <text>ATP + protein L-histidine = ADP + protein N-phospho-L-histidine.</text>
        <dbReference type="EC" id="2.7.13.3"/>
    </reaction>
</comment>
<keyword evidence="7" id="KW-0067">ATP-binding</keyword>
<dbReference type="Gene3D" id="1.10.287.130">
    <property type="match status" value="1"/>
</dbReference>
<keyword evidence="4" id="KW-0808">Transferase</keyword>
<evidence type="ECO:0000256" key="11">
    <source>
        <dbReference type="SAM" id="Phobius"/>
    </source>
</evidence>
<dbReference type="Pfam" id="PF00989">
    <property type="entry name" value="PAS"/>
    <property type="match status" value="1"/>
</dbReference>
<feature type="domain" description="PAS" evidence="14">
    <location>
        <begin position="356"/>
        <end position="429"/>
    </location>
</feature>
<dbReference type="RefSeq" id="WP_308469380.1">
    <property type="nucleotide sequence ID" value="NZ_BMES01000002.1"/>
</dbReference>
<feature type="domain" description="Response regulatory" evidence="13">
    <location>
        <begin position="785"/>
        <end position="901"/>
    </location>
</feature>
<dbReference type="GO" id="GO:0000155">
    <property type="term" value="F:phosphorelay sensor kinase activity"/>
    <property type="evidence" value="ECO:0007669"/>
    <property type="project" value="InterPro"/>
</dbReference>
<sequence length="905" mass="97226">MGTGNANSSRKSATLGSITGVMGLFGLALILISFLLLATELRRQMRRDAIGELQSQAFLLSDHAGRLIEVVDVALRSATAAVGQRELASLEGDKALFEQLKALTSALPYVEDIWLNDAAGLLRFTTFAMPAPYSNAADRDAFKALASGGDALFIGERILGRVTGQPTFLLARRLSRPDGGFAGMVSATAELSYFGDYWKQIPLPYDARVTLRRAPSLDVLDRYPAIAEYVGAQPPSVMQAAISASPEAGVMGEYQGADGTLRFGAYRRVGDKPVYVSVTVSEAALHAAWRDRVTIYGVYAATAWLAFGALSILGFRQAGREAKGKQALEQAQTDLAAVNVSLERTIAERTRELRESEGQLRLILESATDSAIISTDLTGVIRTWNVGAEAVLGWTAAEATGRHFRIIFTPEDRAASVPDRELGQALADGRASDDRWMVRRDGERFFATGALLPMRGGEGGAPSGFLKILRDRTREFEVEEAKRSLNETLEQLVQARTRELESANAQLVAEAASRQRAEEQLRQSQKMEALGRLTGGVAHDFNNLLTVVTGNLDMLGRCLAPGEDARAKRLLGQAVEGADRAAALTQRLLAFSRQQPLAPEPVDVNRLVAGMSDLLERTLGENIAIETVLAGGLWRTHADPNQLENAVLNLAVNARDAMPDGGKLTIETVNSHLDESYMAGREEIAPGQYVMIAVCDTGAGMAADVVAKAFEPFYTTKAIGKGTGLGLSQVYGFAKQSNGHTAIYSEPGQGTTVKIYLPRYRAVGERASLPEPQNAAEVALGAGETILVVEDEMLVRNFSVAALEDAGYRVLAAEDGPSGLALFDAHPEIDLLFTDVILTGPMNGRMVAKEALGRRPDLKVLFTTGYTRNAIVHHGRLDEGVQLLTKPFTATSLAAKVAAVLKGRG</sequence>
<dbReference type="InterPro" id="IPR013767">
    <property type="entry name" value="PAS_fold"/>
</dbReference>
<evidence type="ECO:0000256" key="5">
    <source>
        <dbReference type="ARBA" id="ARBA00022741"/>
    </source>
</evidence>
<keyword evidence="11" id="KW-0472">Membrane</keyword>
<dbReference type="CDD" id="cd12915">
    <property type="entry name" value="PDC2_DGC_like"/>
    <property type="match status" value="1"/>
</dbReference>
<reference evidence="15" key="2">
    <citation type="submission" date="2020-09" db="EMBL/GenBank/DDBJ databases">
        <authorList>
            <person name="Sun Q."/>
            <person name="Zhou Y."/>
        </authorList>
    </citation>
    <scope>NUCLEOTIDE SEQUENCE</scope>
    <source>
        <strain evidence="15">CGMCC 1.12214</strain>
    </source>
</reference>
<dbReference type="CDD" id="cd00082">
    <property type="entry name" value="HisKA"/>
    <property type="match status" value="1"/>
</dbReference>
<keyword evidence="8" id="KW-0902">Two-component regulatory system</keyword>
<evidence type="ECO:0000259" key="12">
    <source>
        <dbReference type="PROSITE" id="PS50109"/>
    </source>
</evidence>
<name>A0A917MIV6_9HYPH</name>
<evidence type="ECO:0000256" key="8">
    <source>
        <dbReference type="ARBA" id="ARBA00023012"/>
    </source>
</evidence>
<dbReference type="SMART" id="SM00091">
    <property type="entry name" value="PAS"/>
    <property type="match status" value="1"/>
</dbReference>
<dbReference type="Pfam" id="PF02518">
    <property type="entry name" value="HATPase_c"/>
    <property type="match status" value="1"/>
</dbReference>
<dbReference type="SUPFAM" id="SSF47384">
    <property type="entry name" value="Homodimeric domain of signal transducing histidine kinase"/>
    <property type="match status" value="1"/>
</dbReference>
<dbReference type="Gene3D" id="3.40.50.2300">
    <property type="match status" value="1"/>
</dbReference>
<dbReference type="CDD" id="cd18161">
    <property type="entry name" value="REC_hyHK_blue-like"/>
    <property type="match status" value="1"/>
</dbReference>